<feature type="transmembrane region" description="Helical" evidence="2">
    <location>
        <begin position="31"/>
        <end position="53"/>
    </location>
</feature>
<feature type="compositionally biased region" description="Low complexity" evidence="1">
    <location>
        <begin position="175"/>
        <end position="206"/>
    </location>
</feature>
<feature type="compositionally biased region" description="Polar residues" evidence="1">
    <location>
        <begin position="332"/>
        <end position="350"/>
    </location>
</feature>
<feature type="region of interest" description="Disordered" evidence="1">
    <location>
        <begin position="68"/>
        <end position="93"/>
    </location>
</feature>
<sequence length="390" mass="42220">MRSPYNLDPLPGKDEDLTPPVSDEDKRRTRLLCFFVAPLVWTALAIAASYLYYNAAILPAPHSHVHTRPPVRAPLPNGNSGKTPPPDTRREDIQPYLEGIGGTAAAMTTTATTATEAASLGAFSTPPDLTGPHDQEASPPAPPAPYNGSTRSYTTLTTERPAGYSTTTAGYNRTASYSKESVPSSSSNSTAHTTTEESASGSTYSSVFPVKSRPHSTTAQIDEYYYDEVSSGNETEAFRNDVPNPYDEVLPEIVPYEADITEKSEVLTNEYGNKFVAYTRKAPLQPGLGKKYSVPKRPQTSFDPLNTPSLLPDSTSLYADEDYAEVAPRFSAGNSGRNGRSDEYSASNGKSRGGKRVVPNPAMRRNTSSLFSQTAVLLEYQSTYDQQGSR</sequence>
<feature type="region of interest" description="Disordered" evidence="1">
    <location>
        <begin position="1"/>
        <end position="23"/>
    </location>
</feature>
<evidence type="ECO:0000256" key="1">
    <source>
        <dbReference type="SAM" id="MobiDB-lite"/>
    </source>
</evidence>
<feature type="region of interest" description="Disordered" evidence="1">
    <location>
        <begin position="121"/>
        <end position="215"/>
    </location>
</feature>
<organism evidence="3 4">
    <name type="scientific">Amblyomma americanum</name>
    <name type="common">Lone star tick</name>
    <dbReference type="NCBI Taxonomy" id="6943"/>
    <lineage>
        <taxon>Eukaryota</taxon>
        <taxon>Metazoa</taxon>
        <taxon>Ecdysozoa</taxon>
        <taxon>Arthropoda</taxon>
        <taxon>Chelicerata</taxon>
        <taxon>Arachnida</taxon>
        <taxon>Acari</taxon>
        <taxon>Parasitiformes</taxon>
        <taxon>Ixodida</taxon>
        <taxon>Ixodoidea</taxon>
        <taxon>Ixodidae</taxon>
        <taxon>Amblyomminae</taxon>
        <taxon>Amblyomma</taxon>
    </lineage>
</organism>
<reference evidence="3 4" key="1">
    <citation type="journal article" date="2023" name="Arcadia Sci">
        <title>De novo assembly of a long-read Amblyomma americanum tick genome.</title>
        <authorList>
            <person name="Chou S."/>
            <person name="Poskanzer K.E."/>
            <person name="Rollins M."/>
            <person name="Thuy-Boun P.S."/>
        </authorList>
    </citation>
    <scope>NUCLEOTIDE SEQUENCE [LARGE SCALE GENOMIC DNA]</scope>
    <source>
        <strain evidence="3">F_SG_1</strain>
        <tissue evidence="3">Salivary glands</tissue>
    </source>
</reference>
<dbReference type="Proteomes" id="UP001321473">
    <property type="component" value="Unassembled WGS sequence"/>
</dbReference>
<comment type="caution">
    <text evidence="3">The sequence shown here is derived from an EMBL/GenBank/DDBJ whole genome shotgun (WGS) entry which is preliminary data.</text>
</comment>
<keyword evidence="2" id="KW-1133">Transmembrane helix</keyword>
<feature type="region of interest" description="Disordered" evidence="1">
    <location>
        <begin position="329"/>
        <end position="369"/>
    </location>
</feature>
<feature type="region of interest" description="Disordered" evidence="1">
    <location>
        <begin position="286"/>
        <end position="309"/>
    </location>
</feature>
<keyword evidence="4" id="KW-1185">Reference proteome</keyword>
<proteinExistence type="predicted"/>
<feature type="compositionally biased region" description="Polar residues" evidence="1">
    <location>
        <begin position="298"/>
        <end position="309"/>
    </location>
</feature>
<dbReference type="EMBL" id="JARKHS020010577">
    <property type="protein sequence ID" value="KAK8778601.1"/>
    <property type="molecule type" value="Genomic_DNA"/>
</dbReference>
<keyword evidence="2" id="KW-0472">Membrane</keyword>
<accession>A0AAQ4EV51</accession>
<evidence type="ECO:0000256" key="2">
    <source>
        <dbReference type="SAM" id="Phobius"/>
    </source>
</evidence>
<gene>
    <name evidence="3" type="ORF">V5799_020058</name>
</gene>
<dbReference type="AlphaFoldDB" id="A0AAQ4EV51"/>
<feature type="compositionally biased region" description="Polar residues" evidence="1">
    <location>
        <begin position="147"/>
        <end position="174"/>
    </location>
</feature>
<keyword evidence="2" id="KW-0812">Transmembrane</keyword>
<evidence type="ECO:0000313" key="4">
    <source>
        <dbReference type="Proteomes" id="UP001321473"/>
    </source>
</evidence>
<evidence type="ECO:0000313" key="3">
    <source>
        <dbReference type="EMBL" id="KAK8778601.1"/>
    </source>
</evidence>
<name>A0AAQ4EV51_AMBAM</name>
<protein>
    <submittedName>
        <fullName evidence="3">Uncharacterized protein</fullName>
    </submittedName>
</protein>